<dbReference type="Proteomes" id="UP000257109">
    <property type="component" value="Unassembled WGS sequence"/>
</dbReference>
<dbReference type="AlphaFoldDB" id="A0A371G445"/>
<accession>A0A371G445</accession>
<feature type="non-terminal residue" evidence="2">
    <location>
        <position position="1"/>
    </location>
</feature>
<name>A0A371G445_MUCPR</name>
<dbReference type="EMBL" id="QJKJ01006841">
    <property type="protein sequence ID" value="RDX85241.1"/>
    <property type="molecule type" value="Genomic_DNA"/>
</dbReference>
<comment type="caution">
    <text evidence="2">The sequence shown here is derived from an EMBL/GenBank/DDBJ whole genome shotgun (WGS) entry which is preliminary data.</text>
</comment>
<feature type="region of interest" description="Disordered" evidence="1">
    <location>
        <begin position="1"/>
        <end position="20"/>
    </location>
</feature>
<protein>
    <submittedName>
        <fullName evidence="2">Uncharacterized protein</fullName>
    </submittedName>
</protein>
<evidence type="ECO:0000313" key="2">
    <source>
        <dbReference type="EMBL" id="RDX85241.1"/>
    </source>
</evidence>
<reference evidence="2" key="1">
    <citation type="submission" date="2018-05" db="EMBL/GenBank/DDBJ databases">
        <title>Draft genome of Mucuna pruriens seed.</title>
        <authorList>
            <person name="Nnadi N.E."/>
            <person name="Vos R."/>
            <person name="Hasami M.H."/>
            <person name="Devisetty U.K."/>
            <person name="Aguiy J.C."/>
        </authorList>
    </citation>
    <scope>NUCLEOTIDE SEQUENCE [LARGE SCALE GENOMIC DNA]</scope>
    <source>
        <strain evidence="2">JCA_2017</strain>
    </source>
</reference>
<proteinExistence type="predicted"/>
<evidence type="ECO:0000256" key="1">
    <source>
        <dbReference type="SAM" id="MobiDB-lite"/>
    </source>
</evidence>
<keyword evidence="3" id="KW-1185">Reference proteome</keyword>
<evidence type="ECO:0000313" key="3">
    <source>
        <dbReference type="Proteomes" id="UP000257109"/>
    </source>
</evidence>
<dbReference type="OrthoDB" id="1434300at2759"/>
<gene>
    <name evidence="2" type="ORF">CR513_33601</name>
</gene>
<sequence length="116" mass="13229">MQDPPITFTNEDYEGTIPHSDDPMPTIWWNKYMDQGSSADMIFWPTFKKLGFSELSLEECLGTLISFVGEQVKIQGVINLKTILEIELGIRVVKMRFIVVNALTLYNDMLGQPTLN</sequence>
<organism evidence="2 3">
    <name type="scientific">Mucuna pruriens</name>
    <name type="common">Velvet bean</name>
    <name type="synonym">Dolichos pruriens</name>
    <dbReference type="NCBI Taxonomy" id="157652"/>
    <lineage>
        <taxon>Eukaryota</taxon>
        <taxon>Viridiplantae</taxon>
        <taxon>Streptophyta</taxon>
        <taxon>Embryophyta</taxon>
        <taxon>Tracheophyta</taxon>
        <taxon>Spermatophyta</taxon>
        <taxon>Magnoliopsida</taxon>
        <taxon>eudicotyledons</taxon>
        <taxon>Gunneridae</taxon>
        <taxon>Pentapetalae</taxon>
        <taxon>rosids</taxon>
        <taxon>fabids</taxon>
        <taxon>Fabales</taxon>
        <taxon>Fabaceae</taxon>
        <taxon>Papilionoideae</taxon>
        <taxon>50 kb inversion clade</taxon>
        <taxon>NPAAA clade</taxon>
        <taxon>indigoferoid/millettioid clade</taxon>
        <taxon>Phaseoleae</taxon>
        <taxon>Mucuna</taxon>
    </lineage>
</organism>